<dbReference type="GO" id="GO:0006493">
    <property type="term" value="P:protein O-linked glycosylation"/>
    <property type="evidence" value="ECO:0007669"/>
    <property type="project" value="TreeGrafter"/>
</dbReference>
<evidence type="ECO:0000256" key="5">
    <source>
        <dbReference type="RuleBase" id="RU361242"/>
    </source>
</evidence>
<dbReference type="InterPro" id="IPR035992">
    <property type="entry name" value="Ricin_B-like_lectins"/>
</dbReference>
<comment type="cofactor">
    <cofactor evidence="5">
        <name>Mn(2+)</name>
        <dbReference type="ChEBI" id="CHEBI:29035"/>
    </cofactor>
</comment>
<comment type="similarity">
    <text evidence="5">Belongs to the glycosyltransferase 2 family. GalNAc-T subfamily.</text>
</comment>
<evidence type="ECO:0000256" key="2">
    <source>
        <dbReference type="ARBA" id="ARBA00022734"/>
    </source>
</evidence>
<accession>A0A9N9MXW9</accession>
<dbReference type="EMBL" id="OU892285">
    <property type="protein sequence ID" value="CAG9773697.1"/>
    <property type="molecule type" value="Genomic_DNA"/>
</dbReference>
<dbReference type="InterPro" id="IPR000772">
    <property type="entry name" value="Ricin_B_lectin"/>
</dbReference>
<evidence type="ECO:0000313" key="9">
    <source>
        <dbReference type="Proteomes" id="UP001152799"/>
    </source>
</evidence>
<dbReference type="GO" id="GO:0000139">
    <property type="term" value="C:Golgi membrane"/>
    <property type="evidence" value="ECO:0007669"/>
    <property type="project" value="UniProtKB-SubCell"/>
</dbReference>
<keyword evidence="4 5" id="KW-1015">Disulfide bond</keyword>
<dbReference type="FunFam" id="2.80.10.50:FF:000096">
    <property type="entry name" value="Polypeptide N-acetylgalactosaminyltransferase"/>
    <property type="match status" value="1"/>
</dbReference>
<dbReference type="PANTHER" id="PTHR11675">
    <property type="entry name" value="N-ACETYLGALACTOSAMINYLTRANSFERASE"/>
    <property type="match status" value="1"/>
</dbReference>
<dbReference type="Proteomes" id="UP001152799">
    <property type="component" value="Chromosome 9"/>
</dbReference>
<keyword evidence="9" id="KW-1185">Reference proteome</keyword>
<dbReference type="Pfam" id="PF00652">
    <property type="entry name" value="Ricin_B_lectin"/>
    <property type="match status" value="1"/>
</dbReference>
<feature type="compositionally biased region" description="Basic and acidic residues" evidence="6">
    <location>
        <begin position="282"/>
        <end position="298"/>
    </location>
</feature>
<dbReference type="SUPFAM" id="SSF53448">
    <property type="entry name" value="Nucleotide-diphospho-sugar transferases"/>
    <property type="match status" value="1"/>
</dbReference>
<feature type="domain" description="Ricin B lectin" evidence="7">
    <location>
        <begin position="334"/>
        <end position="455"/>
    </location>
</feature>
<dbReference type="PANTHER" id="PTHR11675:SF131">
    <property type="entry name" value="POLYPEPTIDE N-ACETYLGALACTOSAMINYLTRANSFERASE 9-RELATED"/>
    <property type="match status" value="1"/>
</dbReference>
<evidence type="ECO:0000256" key="1">
    <source>
        <dbReference type="ARBA" id="ARBA00004323"/>
    </source>
</evidence>
<dbReference type="SMART" id="SM00458">
    <property type="entry name" value="RICIN"/>
    <property type="match status" value="1"/>
</dbReference>
<organism evidence="8 9">
    <name type="scientific">Ceutorhynchus assimilis</name>
    <name type="common">cabbage seed weevil</name>
    <dbReference type="NCBI Taxonomy" id="467358"/>
    <lineage>
        <taxon>Eukaryota</taxon>
        <taxon>Metazoa</taxon>
        <taxon>Ecdysozoa</taxon>
        <taxon>Arthropoda</taxon>
        <taxon>Hexapoda</taxon>
        <taxon>Insecta</taxon>
        <taxon>Pterygota</taxon>
        <taxon>Neoptera</taxon>
        <taxon>Endopterygota</taxon>
        <taxon>Coleoptera</taxon>
        <taxon>Polyphaga</taxon>
        <taxon>Cucujiformia</taxon>
        <taxon>Curculionidae</taxon>
        <taxon>Ceutorhynchinae</taxon>
        <taxon>Ceutorhynchus</taxon>
    </lineage>
</organism>
<dbReference type="GO" id="GO:0004653">
    <property type="term" value="F:polypeptide N-acetylgalactosaminyltransferase activity"/>
    <property type="evidence" value="ECO:0007669"/>
    <property type="project" value="TreeGrafter"/>
</dbReference>
<dbReference type="Gene3D" id="3.90.550.10">
    <property type="entry name" value="Spore Coat Polysaccharide Biosynthesis Protein SpsA, Chain A"/>
    <property type="match status" value="1"/>
</dbReference>
<gene>
    <name evidence="8" type="ORF">CEUTPL_LOCUS14083</name>
</gene>
<dbReference type="CDD" id="cd23462">
    <property type="entry name" value="beta-trefoil_Ricin_Pgant9-like"/>
    <property type="match status" value="1"/>
</dbReference>
<sequence length="462" mass="52826">MKEFKRRDARHRELVLHGSAFSGVNPELTRGKATAFVSRTRVKGALEFYWCKKPGRFLENLPKTSVIICFHNEAWSVLLRTVHSVLDRSPERLIEEVVLVDDFSDMDHLKGQLEDYFSNEPKVKIVRAPKRLGLIRARLIGYEHAKGEVLTYLDSHCECTEGWLEPLLDRIARNSTNVVCPVIDVIDDTTLAYVYHDSTGVNVGGFDWNLQFNWHAVPQHERQRHKDTAEPVWSPTMAGGLFSIDRLPIGKSLGHQPRVKEKQSPGHQPRVKKRMHSAINQECKKDRPPGNDKGDFGDISQRKALRESLQCKSFQWYLDNIYPELFIPGDAVASGEMRNLGYGGKTCLDSAARKSDMHKPVGLYPCHKQGGNQFWLFSKNGEIRRDESCLDYSGQEVILYPCHGSKGNQFWNYDNLTKLIRHGSSDKCMAINVAKTKIVMEHCDSNSSHQRWDMENYDKSKL</sequence>
<dbReference type="Gene3D" id="1.10.8.460">
    <property type="entry name" value="ppGaNTase-T1 linker domain-like"/>
    <property type="match status" value="1"/>
</dbReference>
<protein>
    <recommendedName>
        <fullName evidence="5">Polypeptide N-acetylgalactosaminyltransferase</fullName>
        <ecNumber evidence="5">2.4.1.-</ecNumber>
    </recommendedName>
    <alternativeName>
        <fullName evidence="5">Protein-UDP acetylgalactosaminyltransferase</fullName>
    </alternativeName>
</protein>
<proteinExistence type="inferred from homology"/>
<comment type="subcellular location">
    <subcellularLocation>
        <location evidence="1 5">Golgi apparatus membrane</location>
        <topology evidence="1 5">Single-pass type II membrane protein</topology>
    </subcellularLocation>
</comment>
<keyword evidence="3 5" id="KW-0333">Golgi apparatus</keyword>
<dbReference type="SUPFAM" id="SSF50370">
    <property type="entry name" value="Ricin B-like lectins"/>
    <property type="match status" value="1"/>
</dbReference>
<evidence type="ECO:0000256" key="6">
    <source>
        <dbReference type="SAM" id="MobiDB-lite"/>
    </source>
</evidence>
<dbReference type="AlphaFoldDB" id="A0A9N9MXW9"/>
<dbReference type="InterPro" id="IPR029044">
    <property type="entry name" value="Nucleotide-diphossugar_trans"/>
</dbReference>
<dbReference type="OrthoDB" id="6119243at2759"/>
<evidence type="ECO:0000313" key="8">
    <source>
        <dbReference type="EMBL" id="CAG9773697.1"/>
    </source>
</evidence>
<keyword evidence="5" id="KW-0808">Transferase</keyword>
<dbReference type="InterPro" id="IPR001173">
    <property type="entry name" value="Glyco_trans_2-like"/>
</dbReference>
<evidence type="ECO:0000259" key="7">
    <source>
        <dbReference type="SMART" id="SM00458"/>
    </source>
</evidence>
<evidence type="ECO:0000256" key="3">
    <source>
        <dbReference type="ARBA" id="ARBA00023034"/>
    </source>
</evidence>
<keyword evidence="5" id="KW-0328">Glycosyltransferase</keyword>
<dbReference type="PROSITE" id="PS50231">
    <property type="entry name" value="RICIN_B_LECTIN"/>
    <property type="match status" value="1"/>
</dbReference>
<evidence type="ECO:0000256" key="4">
    <source>
        <dbReference type="ARBA" id="ARBA00023157"/>
    </source>
</evidence>
<keyword evidence="5" id="KW-0464">Manganese</keyword>
<reference evidence="8" key="1">
    <citation type="submission" date="2022-01" db="EMBL/GenBank/DDBJ databases">
        <authorList>
            <person name="King R."/>
        </authorList>
    </citation>
    <scope>NUCLEOTIDE SEQUENCE</scope>
</reference>
<keyword evidence="2 5" id="KW-0430">Lectin</keyword>
<name>A0A9N9MXW9_9CUCU</name>
<dbReference type="GO" id="GO:0030246">
    <property type="term" value="F:carbohydrate binding"/>
    <property type="evidence" value="ECO:0007669"/>
    <property type="project" value="UniProtKB-KW"/>
</dbReference>
<dbReference type="Pfam" id="PF00535">
    <property type="entry name" value="Glycos_transf_2"/>
    <property type="match status" value="1"/>
</dbReference>
<dbReference type="EC" id="2.4.1.-" evidence="5"/>
<feature type="region of interest" description="Disordered" evidence="6">
    <location>
        <begin position="254"/>
        <end position="298"/>
    </location>
</feature>
<dbReference type="Gene3D" id="2.80.10.50">
    <property type="match status" value="1"/>
</dbReference>
<comment type="pathway">
    <text evidence="5">Protein modification; protein glycosylation.</text>
</comment>